<dbReference type="Gene3D" id="3.20.20.190">
    <property type="entry name" value="Phosphatidylinositol (PI) phosphodiesterase"/>
    <property type="match status" value="1"/>
</dbReference>
<dbReference type="eggNOG" id="COG0584">
    <property type="taxonomic scope" value="Bacteria"/>
</dbReference>
<dbReference type="PANTHER" id="PTHR46211">
    <property type="entry name" value="GLYCEROPHOSPHORYL DIESTER PHOSPHODIESTERASE"/>
    <property type="match status" value="1"/>
</dbReference>
<protein>
    <submittedName>
        <fullName evidence="3">Glycerophosphoryl diester phosphodiesterase</fullName>
    </submittedName>
</protein>
<evidence type="ECO:0000256" key="1">
    <source>
        <dbReference type="SAM" id="SignalP"/>
    </source>
</evidence>
<dbReference type="GO" id="GO:0006629">
    <property type="term" value="P:lipid metabolic process"/>
    <property type="evidence" value="ECO:0007669"/>
    <property type="project" value="InterPro"/>
</dbReference>
<dbReference type="Pfam" id="PF03009">
    <property type="entry name" value="GDPD"/>
    <property type="match status" value="1"/>
</dbReference>
<dbReference type="InterPro" id="IPR030395">
    <property type="entry name" value="GP_PDE_dom"/>
</dbReference>
<dbReference type="RefSeq" id="WP_002699007.1">
    <property type="nucleotide sequence ID" value="NZ_AAWS01000021.1"/>
</dbReference>
<dbReference type="InterPro" id="IPR017946">
    <property type="entry name" value="PLC-like_Pdiesterase_TIM-brl"/>
</dbReference>
<dbReference type="PROSITE" id="PS51704">
    <property type="entry name" value="GP_PDE"/>
    <property type="match status" value="1"/>
</dbReference>
<feature type="domain" description="GP-PDE" evidence="2">
    <location>
        <begin position="41"/>
        <end position="307"/>
    </location>
</feature>
<gene>
    <name evidence="3" type="ORF">M23134_03743</name>
</gene>
<feature type="signal peptide" evidence="1">
    <location>
        <begin position="1"/>
        <end position="19"/>
    </location>
</feature>
<accession>A1ZPD6</accession>
<dbReference type="OrthoDB" id="384721at2"/>
<reference evidence="3 4" key="1">
    <citation type="submission" date="2007-01" db="EMBL/GenBank/DDBJ databases">
        <authorList>
            <person name="Haygood M."/>
            <person name="Podell S."/>
            <person name="Anderson C."/>
            <person name="Hopkinson B."/>
            <person name="Roe K."/>
            <person name="Barbeau K."/>
            <person name="Gaasterland T."/>
            <person name="Ferriera S."/>
            <person name="Johnson J."/>
            <person name="Kravitz S."/>
            <person name="Beeson K."/>
            <person name="Sutton G."/>
            <person name="Rogers Y.-H."/>
            <person name="Friedman R."/>
            <person name="Frazier M."/>
            <person name="Venter J.C."/>
        </authorList>
    </citation>
    <scope>NUCLEOTIDE SEQUENCE [LARGE SCALE GENOMIC DNA]</scope>
    <source>
        <strain evidence="3 4">ATCC 23134</strain>
    </source>
</reference>
<dbReference type="Proteomes" id="UP000004095">
    <property type="component" value="Unassembled WGS sequence"/>
</dbReference>
<sequence>MTKLLAFLSIALFMFTACNVTKSDQQTQHDTTSVDRISKVFDLQGHRGARGFYPENTLPAFLEAVNRGVRTIELDVVVSADSQLVVSHEPFLNHTICLDTAGKAIAEADEKKWNIYQMTMAQVRKCDCGSLGNPNFKEQKKRKVSKPALSIAIRAIEAYVHSRGIRNVYYNIETKSRPEWDSTYHPAPTVFARLLFKELSKLNVLHRAFIQSFDIRTLQAFKKLNPQSKLVLLVSNKLSFEENLQKLGFAPAVYSPYYQLVTPQLIAQAHARQIQVIPWTVNTQETADTLKKMGVDGLITDYPGQIK</sequence>
<evidence type="ECO:0000313" key="4">
    <source>
        <dbReference type="Proteomes" id="UP000004095"/>
    </source>
</evidence>
<evidence type="ECO:0000313" key="3">
    <source>
        <dbReference type="EMBL" id="EAY27675.1"/>
    </source>
</evidence>
<dbReference type="AlphaFoldDB" id="A1ZPD6"/>
<organism evidence="3 4">
    <name type="scientific">Microscilla marina ATCC 23134</name>
    <dbReference type="NCBI Taxonomy" id="313606"/>
    <lineage>
        <taxon>Bacteria</taxon>
        <taxon>Pseudomonadati</taxon>
        <taxon>Bacteroidota</taxon>
        <taxon>Cytophagia</taxon>
        <taxon>Cytophagales</taxon>
        <taxon>Microscillaceae</taxon>
        <taxon>Microscilla</taxon>
    </lineage>
</organism>
<dbReference type="GO" id="GO:0008081">
    <property type="term" value="F:phosphoric diester hydrolase activity"/>
    <property type="evidence" value="ECO:0007669"/>
    <property type="project" value="InterPro"/>
</dbReference>
<keyword evidence="1" id="KW-0732">Signal</keyword>
<dbReference type="EMBL" id="AAWS01000021">
    <property type="protein sequence ID" value="EAY27675.1"/>
    <property type="molecule type" value="Genomic_DNA"/>
</dbReference>
<feature type="chain" id="PRO_5002641773" evidence="1">
    <location>
        <begin position="20"/>
        <end position="307"/>
    </location>
</feature>
<proteinExistence type="predicted"/>
<keyword evidence="4" id="KW-1185">Reference proteome</keyword>
<name>A1ZPD6_MICM2</name>
<comment type="caution">
    <text evidence="3">The sequence shown here is derived from an EMBL/GenBank/DDBJ whole genome shotgun (WGS) entry which is preliminary data.</text>
</comment>
<dbReference type="PROSITE" id="PS50007">
    <property type="entry name" value="PIPLC_X_DOMAIN"/>
    <property type="match status" value="1"/>
</dbReference>
<dbReference type="PROSITE" id="PS51257">
    <property type="entry name" value="PROKAR_LIPOPROTEIN"/>
    <property type="match status" value="1"/>
</dbReference>
<evidence type="ECO:0000259" key="2">
    <source>
        <dbReference type="PROSITE" id="PS51704"/>
    </source>
</evidence>
<dbReference type="PANTHER" id="PTHR46211:SF14">
    <property type="entry name" value="GLYCEROPHOSPHODIESTER PHOSPHODIESTERASE"/>
    <property type="match status" value="1"/>
</dbReference>
<dbReference type="SUPFAM" id="SSF51695">
    <property type="entry name" value="PLC-like phosphodiesterases"/>
    <property type="match status" value="1"/>
</dbReference>